<evidence type="ECO:0000313" key="2">
    <source>
        <dbReference type="Proteomes" id="UP000277394"/>
    </source>
</evidence>
<name>A0A386KQP2_9CAUD</name>
<reference evidence="1 2" key="1">
    <citation type="submission" date="2018-08" db="EMBL/GenBank/DDBJ databases">
        <authorList>
            <person name="Acevedo B."/>
            <person name="Adams S.D."/>
            <person name="Ahmed E."/>
            <person name="Alsharif D."/>
            <person name="Assaf W."/>
            <person name="Atie C."/>
            <person name="Bayrami S."/>
            <person name="Blackford S."/>
            <person name="Bosque E."/>
            <person name="Chapanian K."/>
            <person name="Chery T."/>
            <person name="Constantino E."/>
            <person name="Diaz B."/>
            <person name="Djombo L."/>
            <person name="Domian I."/>
            <person name="Duvelson J."/>
            <person name="Economy N."/>
            <person name="Ferreira A."/>
            <person name="Fuschetto M."/>
            <person name="Garcia A."/>
            <person name="Hauptman A."/>
            <person name="Hernandez M."/>
            <person name="Israeil M."/>
            <person name="James K."/>
            <person name="Jeffery E."/>
            <person name="Jocelyn N."/>
            <person name="Johnson C."/>
            <person name="Katrib A."/>
            <person name="Keker J."/>
            <person name="Khashashina L."/>
            <person name="Martianou S."/>
            <person name="Monsen-Collar K."/>
            <person name="Mustafa R."/>
            <person name="Nasser G."/>
            <person name="Onwuzuruike C."/>
            <person name="Orzel K."/>
            <person name="Peepall S."/>
            <person name="Pena R."/>
            <person name="Pied T."/>
            <person name="Rabboh F."/>
            <person name="Reyes A."/>
            <person name="Roland J."/>
            <person name="Sanchez D."/>
            <person name="Schertz L."/>
            <person name="Schwing B."/>
            <person name="Seaman J."/>
            <person name="Toribio G."/>
            <person name="Torres C."/>
            <person name="Weaver J."/>
            <person name="Weisz A."/>
            <person name="Whitehall Z."/>
            <person name="Klyczek K."/>
            <person name="Garlena R.A."/>
            <person name="Russell D.A."/>
            <person name="Pope W.H."/>
            <person name="Jacobs-Sera D."/>
            <person name="Hatfull G.F."/>
        </authorList>
    </citation>
    <scope>NUCLEOTIDE SEQUENCE [LARGE SCALE GENOMIC DNA]</scope>
</reference>
<accession>A0A386KQP2</accession>
<dbReference type="Proteomes" id="UP000277394">
    <property type="component" value="Segment"/>
</dbReference>
<gene>
    <name evidence="1" type="primary">73</name>
    <name evidence="1" type="ORF">SEA_TENNO_73</name>
</gene>
<sequence>MTNEVTPKQPNNPVVRIPLYDKETGFMLQEILEVDVEFFLSSTQGLRSNQARVVSLEAPDPTSEQEVEFLDRIVSGLPARPVGFKPEQWPDDVRLFDVNSLYPTEYFGTHGVAVPPATVEHMDTLDEKYLQPPIVSYKHQINECGLQFLVEDCHLYKPWLLETFEVLPVTPKEKE</sequence>
<organism evidence="1 2">
    <name type="scientific">Arthrobacter phage Tenno</name>
    <dbReference type="NCBI Taxonomy" id="2315702"/>
    <lineage>
        <taxon>Viruses</taxon>
        <taxon>Duplodnaviria</taxon>
        <taxon>Heunggongvirae</taxon>
        <taxon>Uroviricota</taxon>
        <taxon>Caudoviricetes</taxon>
        <taxon>Gordonvirus</taxon>
        <taxon>Gordonvirus captnmurica</taxon>
    </lineage>
</organism>
<protein>
    <submittedName>
        <fullName evidence="1">Uncharacterized protein</fullName>
    </submittedName>
</protein>
<dbReference type="EMBL" id="MH825711">
    <property type="protein sequence ID" value="AYD87279.1"/>
    <property type="molecule type" value="Genomic_DNA"/>
</dbReference>
<evidence type="ECO:0000313" key="1">
    <source>
        <dbReference type="EMBL" id="AYD87279.1"/>
    </source>
</evidence>
<proteinExistence type="predicted"/>